<organism evidence="2 3">
    <name type="scientific">Pelagibaculum spongiae</name>
    <dbReference type="NCBI Taxonomy" id="2080658"/>
    <lineage>
        <taxon>Bacteria</taxon>
        <taxon>Pseudomonadati</taxon>
        <taxon>Pseudomonadota</taxon>
        <taxon>Gammaproteobacteria</taxon>
        <taxon>Oceanospirillales</taxon>
        <taxon>Pelagibaculum</taxon>
    </lineage>
</organism>
<dbReference type="AlphaFoldDB" id="A0A2V1GWL1"/>
<dbReference type="EMBL" id="QDDL01000001">
    <property type="protein sequence ID" value="PVZ71484.1"/>
    <property type="molecule type" value="Genomic_DNA"/>
</dbReference>
<feature type="chain" id="PRO_5015976638" evidence="1">
    <location>
        <begin position="21"/>
        <end position="139"/>
    </location>
</feature>
<proteinExistence type="predicted"/>
<comment type="caution">
    <text evidence="2">The sequence shown here is derived from an EMBL/GenBank/DDBJ whole genome shotgun (WGS) entry which is preliminary data.</text>
</comment>
<sequence length="139" mass="15125">MYKRILALALLGAATTSAMAEVALIAHPGMATSYVTQQEVARLYMGKLRTLPGSGRLKLINLPAENPTYKEFYSKVVGVTPSQAKSAWSRLIFTGKARAPKEMVNAKSVVDQVAEYPGYIGYVDASMVDSRVKVLLKVE</sequence>
<dbReference type="RefSeq" id="WP_116685073.1">
    <property type="nucleotide sequence ID" value="NZ_CAWNYD010000001.1"/>
</dbReference>
<reference evidence="2 3" key="1">
    <citation type="submission" date="2018-04" db="EMBL/GenBank/DDBJ databases">
        <title>Thalassorhabdus spongiae gen. nov., sp. nov., isolated from a marine sponge in South-West Iceland.</title>
        <authorList>
            <person name="Knobloch S."/>
            <person name="Daussin A."/>
            <person name="Johannsson R."/>
            <person name="Marteinsson V.T."/>
        </authorList>
    </citation>
    <scope>NUCLEOTIDE SEQUENCE [LARGE SCALE GENOMIC DNA]</scope>
    <source>
        <strain evidence="2 3">Hp12</strain>
    </source>
</reference>
<keyword evidence="3" id="KW-1185">Reference proteome</keyword>
<dbReference type="Proteomes" id="UP000244906">
    <property type="component" value="Unassembled WGS sequence"/>
</dbReference>
<name>A0A2V1GWL1_9GAMM</name>
<dbReference type="Gene3D" id="3.40.190.10">
    <property type="entry name" value="Periplasmic binding protein-like II"/>
    <property type="match status" value="1"/>
</dbReference>
<dbReference type="OrthoDB" id="5368544at2"/>
<accession>A0A2V1GWL1</accession>
<evidence type="ECO:0000313" key="3">
    <source>
        <dbReference type="Proteomes" id="UP000244906"/>
    </source>
</evidence>
<gene>
    <name evidence="2" type="ORF">DC094_00065</name>
</gene>
<protein>
    <submittedName>
        <fullName evidence="2">Phosphate ABC transporter substrate-binding protein</fullName>
    </submittedName>
</protein>
<dbReference type="SUPFAM" id="SSF53850">
    <property type="entry name" value="Periplasmic binding protein-like II"/>
    <property type="match status" value="1"/>
</dbReference>
<evidence type="ECO:0000256" key="1">
    <source>
        <dbReference type="SAM" id="SignalP"/>
    </source>
</evidence>
<feature type="signal peptide" evidence="1">
    <location>
        <begin position="1"/>
        <end position="20"/>
    </location>
</feature>
<evidence type="ECO:0000313" key="2">
    <source>
        <dbReference type="EMBL" id="PVZ71484.1"/>
    </source>
</evidence>
<keyword evidence="1" id="KW-0732">Signal</keyword>